<name>A0A8D5U5Y4_9CREN</name>
<evidence type="ECO:0000313" key="5">
    <source>
        <dbReference type="Proteomes" id="UP000825123"/>
    </source>
</evidence>
<dbReference type="CDD" id="cd09836">
    <property type="entry name" value="CBS_pair_arch"/>
    <property type="match status" value="1"/>
</dbReference>
<reference evidence="4 5" key="1">
    <citation type="submission" date="2021-04" db="EMBL/GenBank/DDBJ databases">
        <title>Complete genome sequence of Stygiolobus sp. KN-1.</title>
        <authorList>
            <person name="Nakamura K."/>
            <person name="Sakai H."/>
            <person name="Kurosawa N."/>
        </authorList>
    </citation>
    <scope>NUCLEOTIDE SEQUENCE [LARGE SCALE GENOMIC DNA]</scope>
    <source>
        <strain evidence="4 5">KN-1</strain>
    </source>
</reference>
<feature type="domain" description="CBS" evidence="3">
    <location>
        <begin position="71"/>
        <end position="126"/>
    </location>
</feature>
<organism evidence="4 5">
    <name type="scientific">Stygiolobus caldivivus</name>
    <dbReference type="NCBI Taxonomy" id="2824673"/>
    <lineage>
        <taxon>Archaea</taxon>
        <taxon>Thermoproteota</taxon>
        <taxon>Thermoprotei</taxon>
        <taxon>Sulfolobales</taxon>
        <taxon>Sulfolobaceae</taxon>
        <taxon>Stygiolobus</taxon>
    </lineage>
</organism>
<dbReference type="RefSeq" id="WP_221289899.1">
    <property type="nucleotide sequence ID" value="NZ_AP024597.1"/>
</dbReference>
<protein>
    <submittedName>
        <fullName evidence="4">CBS domain-containing protein</fullName>
    </submittedName>
</protein>
<dbReference type="AlphaFoldDB" id="A0A8D5U5Y4"/>
<evidence type="ECO:0000256" key="1">
    <source>
        <dbReference type="ARBA" id="ARBA00023122"/>
    </source>
</evidence>
<evidence type="ECO:0000259" key="3">
    <source>
        <dbReference type="PROSITE" id="PS51371"/>
    </source>
</evidence>
<dbReference type="PANTHER" id="PTHR43080">
    <property type="entry name" value="CBS DOMAIN-CONTAINING PROTEIN CBSX3, MITOCHONDRIAL"/>
    <property type="match status" value="1"/>
</dbReference>
<proteinExistence type="predicted"/>
<dbReference type="InterPro" id="IPR046342">
    <property type="entry name" value="CBS_dom_sf"/>
</dbReference>
<dbReference type="InterPro" id="IPR000644">
    <property type="entry name" value="CBS_dom"/>
</dbReference>
<dbReference type="InterPro" id="IPR051257">
    <property type="entry name" value="Diverse_CBS-Domain"/>
</dbReference>
<dbReference type="Pfam" id="PF00571">
    <property type="entry name" value="CBS"/>
    <property type="match status" value="2"/>
</dbReference>
<dbReference type="Gene3D" id="3.10.580.10">
    <property type="entry name" value="CBS-domain"/>
    <property type="match status" value="1"/>
</dbReference>
<dbReference type="EMBL" id="AP024597">
    <property type="protein sequence ID" value="BCU69867.1"/>
    <property type="molecule type" value="Genomic_DNA"/>
</dbReference>
<dbReference type="SMART" id="SM00116">
    <property type="entry name" value="CBS"/>
    <property type="match status" value="2"/>
</dbReference>
<feature type="domain" description="CBS" evidence="3">
    <location>
        <begin position="8"/>
        <end position="63"/>
    </location>
</feature>
<keyword evidence="1 2" id="KW-0129">CBS domain</keyword>
<dbReference type="KEGG" id="csty:KN1_11640"/>
<dbReference type="GeneID" id="66162899"/>
<accession>A0A8D5U5Y4</accession>
<gene>
    <name evidence="4" type="ORF">KN1_11640</name>
</gene>
<evidence type="ECO:0000313" key="4">
    <source>
        <dbReference type="EMBL" id="BCU69867.1"/>
    </source>
</evidence>
<dbReference type="SUPFAM" id="SSF54631">
    <property type="entry name" value="CBS-domain pair"/>
    <property type="match status" value="1"/>
</dbReference>
<dbReference type="PANTHER" id="PTHR43080:SF2">
    <property type="entry name" value="CBS DOMAIN-CONTAINING PROTEIN"/>
    <property type="match status" value="1"/>
</dbReference>
<dbReference type="PROSITE" id="PS51371">
    <property type="entry name" value="CBS"/>
    <property type="match status" value="2"/>
</dbReference>
<dbReference type="Proteomes" id="UP000825123">
    <property type="component" value="Chromosome"/>
</dbReference>
<evidence type="ECO:0000256" key="2">
    <source>
        <dbReference type="PROSITE-ProRule" id="PRU00703"/>
    </source>
</evidence>
<sequence length="130" mass="14487">MIVGQLVGEKELVSLSHSSSIREVAKVMEENAVSSVVLKEDDKIVGIVTEKDIVKAVSKGLSYDYPAYEIASKNIIKIDYHKSVYDAYDMMMRNNIRHLVVEKDGKCVGVLSIRELSKALSLMLAESMSY</sequence>
<keyword evidence="5" id="KW-1185">Reference proteome</keyword>